<protein>
    <submittedName>
        <fullName evidence="2">Uncharacterized protein</fullName>
    </submittedName>
</protein>
<name>M7TW44_EUTLA</name>
<dbReference type="GO" id="GO:0003677">
    <property type="term" value="F:DNA binding"/>
    <property type="evidence" value="ECO:0007669"/>
    <property type="project" value="InterPro"/>
</dbReference>
<gene>
    <name evidence="2" type="ORF">UCREL1_2079</name>
</gene>
<organism evidence="2 3">
    <name type="scientific">Eutypa lata (strain UCR-EL1)</name>
    <name type="common">Grapevine dieback disease fungus</name>
    <name type="synonym">Eutypa armeniacae</name>
    <dbReference type="NCBI Taxonomy" id="1287681"/>
    <lineage>
        <taxon>Eukaryota</taxon>
        <taxon>Fungi</taxon>
        <taxon>Dikarya</taxon>
        <taxon>Ascomycota</taxon>
        <taxon>Pezizomycotina</taxon>
        <taxon>Sordariomycetes</taxon>
        <taxon>Xylariomycetidae</taxon>
        <taxon>Xylariales</taxon>
        <taxon>Diatrypaceae</taxon>
        <taxon>Eutypa</taxon>
    </lineage>
</organism>
<reference evidence="3" key="1">
    <citation type="journal article" date="2013" name="Genome Announc.">
        <title>Draft genome sequence of the grapevine dieback fungus Eutypa lata UCR-EL1.</title>
        <authorList>
            <person name="Blanco-Ulate B."/>
            <person name="Rolshausen P.E."/>
            <person name="Cantu D."/>
        </authorList>
    </citation>
    <scope>NUCLEOTIDE SEQUENCE [LARGE SCALE GENOMIC DNA]</scope>
    <source>
        <strain evidence="3">UCR-EL1</strain>
    </source>
</reference>
<evidence type="ECO:0000313" key="3">
    <source>
        <dbReference type="Proteomes" id="UP000012174"/>
    </source>
</evidence>
<keyword evidence="3" id="KW-1185">Reference proteome</keyword>
<feature type="compositionally biased region" description="Basic and acidic residues" evidence="1">
    <location>
        <begin position="87"/>
        <end position="96"/>
    </location>
</feature>
<evidence type="ECO:0000313" key="2">
    <source>
        <dbReference type="EMBL" id="EMR70880.1"/>
    </source>
</evidence>
<evidence type="ECO:0000256" key="1">
    <source>
        <dbReference type="SAM" id="MobiDB-lite"/>
    </source>
</evidence>
<dbReference type="KEGG" id="ela:UCREL1_2079"/>
<feature type="compositionally biased region" description="Basic residues" evidence="1">
    <location>
        <begin position="133"/>
        <end position="143"/>
    </location>
</feature>
<dbReference type="OrthoDB" id="21449at2759"/>
<sequence>MEENSASNIPPTTALEVPAATEGKNLPTAQPKKKRGRKKKQPVVEEAVQDEQTIEEPVAPVELDPPFQAVEVDDVSDKPKRKRGRPRKSDQAKATEIDAPPMPAESPEDPIGKKTLDEDYNEASAKEDEGNPKSKKAAKKQKKKDQVNVNTLREDGNLALKEVDVNSITPSRSASSEPVGKKSKEEPAAADNSKAKPKTKETPKSAASQSKALYRVGLSKKSRIAPLLKCIKK</sequence>
<feature type="compositionally biased region" description="Basic residues" evidence="1">
    <location>
        <begin position="31"/>
        <end position="41"/>
    </location>
</feature>
<feature type="compositionally biased region" description="Basic and acidic residues" evidence="1">
    <location>
        <begin position="152"/>
        <end position="164"/>
    </location>
</feature>
<dbReference type="HOGENOM" id="CLU_1189925_0_0_1"/>
<dbReference type="EMBL" id="KB705753">
    <property type="protein sequence ID" value="EMR70880.1"/>
    <property type="molecule type" value="Genomic_DNA"/>
</dbReference>
<feature type="compositionally biased region" description="Polar residues" evidence="1">
    <location>
        <begin position="1"/>
        <end position="11"/>
    </location>
</feature>
<dbReference type="InterPro" id="IPR017956">
    <property type="entry name" value="AT_hook_DNA-bd_motif"/>
</dbReference>
<dbReference type="PRINTS" id="PR00929">
    <property type="entry name" value="ATHOOK"/>
</dbReference>
<accession>M7TW44</accession>
<dbReference type="Proteomes" id="UP000012174">
    <property type="component" value="Unassembled WGS sequence"/>
</dbReference>
<feature type="compositionally biased region" description="Polar residues" evidence="1">
    <location>
        <begin position="166"/>
        <end position="176"/>
    </location>
</feature>
<feature type="region of interest" description="Disordered" evidence="1">
    <location>
        <begin position="1"/>
        <end position="211"/>
    </location>
</feature>
<dbReference type="AlphaFoldDB" id="M7TW44"/>
<proteinExistence type="predicted"/>